<gene>
    <name evidence="6" type="ORF">KSF_027710</name>
</gene>
<accession>A0A8J3N1K9</accession>
<protein>
    <submittedName>
        <fullName evidence="6">2-dehydro-3-deoxy-phosphogluconate aldolase</fullName>
    </submittedName>
</protein>
<reference evidence="6" key="1">
    <citation type="submission" date="2020-10" db="EMBL/GenBank/DDBJ databases">
        <title>Taxonomic study of unclassified bacteria belonging to the class Ktedonobacteria.</title>
        <authorList>
            <person name="Yabe S."/>
            <person name="Wang C.M."/>
            <person name="Zheng Y."/>
            <person name="Sakai Y."/>
            <person name="Cavaletti L."/>
            <person name="Monciardini P."/>
            <person name="Donadio S."/>
        </authorList>
    </citation>
    <scope>NUCLEOTIDE SEQUENCE</scope>
    <source>
        <strain evidence="6">ID150040</strain>
    </source>
</reference>
<dbReference type="PANTHER" id="PTHR30246:SF1">
    <property type="entry name" value="2-DEHYDRO-3-DEOXY-6-PHOSPHOGALACTONATE ALDOLASE-RELATED"/>
    <property type="match status" value="1"/>
</dbReference>
<dbReference type="NCBIfam" id="TIGR01182">
    <property type="entry name" value="eda"/>
    <property type="match status" value="1"/>
</dbReference>
<dbReference type="Gene3D" id="3.20.20.70">
    <property type="entry name" value="Aldolase class I"/>
    <property type="match status" value="1"/>
</dbReference>
<name>A0A8J3N1K9_9CHLR</name>
<keyword evidence="4" id="KW-0456">Lyase</keyword>
<comment type="pathway">
    <text evidence="1">Carbohydrate acid metabolism.</text>
</comment>
<dbReference type="Pfam" id="PF01081">
    <property type="entry name" value="Aldolase"/>
    <property type="match status" value="1"/>
</dbReference>
<sequence length="209" mass="22061">MANNIEQILPPRSPIAIARLDDLSEAIAISQALLEGGITRLEFTLTNADANSVITEVRREFGDRLVVGAGTVLDAEQAHASIDAGAQFLVTPALLPHVITVARERQIPIACGAYTPTEILTAWRLGADLIKVFPASSLGPSYIKDVHGPLPDIPLVPTGGVNVNNCAAFLAAGAYTIAIGSQLVSKEIARKKDWAGLTALARQYIQACS</sequence>
<evidence type="ECO:0000256" key="1">
    <source>
        <dbReference type="ARBA" id="ARBA00004761"/>
    </source>
</evidence>
<evidence type="ECO:0000313" key="6">
    <source>
        <dbReference type="EMBL" id="GHO92723.1"/>
    </source>
</evidence>
<evidence type="ECO:0000256" key="3">
    <source>
        <dbReference type="ARBA" id="ARBA00011233"/>
    </source>
</evidence>
<keyword evidence="5" id="KW-0119">Carbohydrate metabolism</keyword>
<dbReference type="AlphaFoldDB" id="A0A8J3N1K9"/>
<evidence type="ECO:0000256" key="5">
    <source>
        <dbReference type="ARBA" id="ARBA00023277"/>
    </source>
</evidence>
<comment type="subunit">
    <text evidence="3">Homotrimer.</text>
</comment>
<dbReference type="SUPFAM" id="SSF51569">
    <property type="entry name" value="Aldolase"/>
    <property type="match status" value="1"/>
</dbReference>
<comment type="similarity">
    <text evidence="2">Belongs to the KHG/KDPG aldolase family.</text>
</comment>
<dbReference type="EMBL" id="BNJK01000001">
    <property type="protein sequence ID" value="GHO92723.1"/>
    <property type="molecule type" value="Genomic_DNA"/>
</dbReference>
<evidence type="ECO:0000256" key="2">
    <source>
        <dbReference type="ARBA" id="ARBA00006906"/>
    </source>
</evidence>
<dbReference type="GO" id="GO:0016829">
    <property type="term" value="F:lyase activity"/>
    <property type="evidence" value="ECO:0007669"/>
    <property type="project" value="UniProtKB-KW"/>
</dbReference>
<dbReference type="InterPro" id="IPR013785">
    <property type="entry name" value="Aldolase_TIM"/>
</dbReference>
<dbReference type="RefSeq" id="WP_220203543.1">
    <property type="nucleotide sequence ID" value="NZ_BNJK01000001.1"/>
</dbReference>
<proteinExistence type="inferred from homology"/>
<dbReference type="CDD" id="cd00452">
    <property type="entry name" value="KDPG_aldolase"/>
    <property type="match status" value="1"/>
</dbReference>
<organism evidence="6 7">
    <name type="scientific">Reticulibacter mediterranei</name>
    <dbReference type="NCBI Taxonomy" id="2778369"/>
    <lineage>
        <taxon>Bacteria</taxon>
        <taxon>Bacillati</taxon>
        <taxon>Chloroflexota</taxon>
        <taxon>Ktedonobacteria</taxon>
        <taxon>Ktedonobacterales</taxon>
        <taxon>Reticulibacteraceae</taxon>
        <taxon>Reticulibacter</taxon>
    </lineage>
</organism>
<keyword evidence="7" id="KW-1185">Reference proteome</keyword>
<comment type="caution">
    <text evidence="6">The sequence shown here is derived from an EMBL/GenBank/DDBJ whole genome shotgun (WGS) entry which is preliminary data.</text>
</comment>
<dbReference type="InterPro" id="IPR000887">
    <property type="entry name" value="Aldlse_KDPG_KHG"/>
</dbReference>
<dbReference type="PANTHER" id="PTHR30246">
    <property type="entry name" value="2-KETO-3-DEOXY-6-PHOSPHOGLUCONATE ALDOLASE"/>
    <property type="match status" value="1"/>
</dbReference>
<evidence type="ECO:0000313" key="7">
    <source>
        <dbReference type="Proteomes" id="UP000597444"/>
    </source>
</evidence>
<evidence type="ECO:0000256" key="4">
    <source>
        <dbReference type="ARBA" id="ARBA00023239"/>
    </source>
</evidence>
<dbReference type="Proteomes" id="UP000597444">
    <property type="component" value="Unassembled WGS sequence"/>
</dbReference>